<organism evidence="1 2">
    <name type="scientific">Paragemmobacter aquarius</name>
    <dbReference type="NCBI Taxonomy" id="2169400"/>
    <lineage>
        <taxon>Bacteria</taxon>
        <taxon>Pseudomonadati</taxon>
        <taxon>Pseudomonadota</taxon>
        <taxon>Alphaproteobacteria</taxon>
        <taxon>Rhodobacterales</taxon>
        <taxon>Paracoccaceae</taxon>
        <taxon>Paragemmobacter</taxon>
    </lineage>
</organism>
<dbReference type="EMBL" id="CP028918">
    <property type="protein sequence ID" value="AWB50410.1"/>
    <property type="molecule type" value="Genomic_DNA"/>
</dbReference>
<evidence type="ECO:0008006" key="3">
    <source>
        <dbReference type="Google" id="ProtNLM"/>
    </source>
</evidence>
<dbReference type="KEGG" id="geh:HYN69_13800"/>
<sequence length="210" mass="22557">MIVLAGVVGAGVVAAEELGAKRPAPRPETLAAPFIDGAEAAGVKEAPALAAPQVQPAIAKPRVPPRDPTRGSVTNLPLPRFVSLKGNEGNARRGPGLTHRIDWVFTRSGMPLRITAEYEHWRRIEDADGAGGWVHYALLSGVRSALVTADVADFRDAPRDDAEVSFQAERNVVGWIQECVPDWCRLSVDGEKGWVRTSALWGVDPGEVIE</sequence>
<dbReference type="Pfam" id="PF06347">
    <property type="entry name" value="SH3_4"/>
    <property type="match status" value="2"/>
</dbReference>
<dbReference type="InterPro" id="IPR010466">
    <property type="entry name" value="DUF1058"/>
</dbReference>
<dbReference type="AlphaFoldDB" id="A0A2S0URL2"/>
<gene>
    <name evidence="1" type="ORF">HYN69_13800</name>
</gene>
<dbReference type="Proteomes" id="UP000244496">
    <property type="component" value="Chromosome"/>
</dbReference>
<evidence type="ECO:0000313" key="1">
    <source>
        <dbReference type="EMBL" id="AWB50410.1"/>
    </source>
</evidence>
<name>A0A2S0URL2_9RHOB</name>
<dbReference type="OrthoDB" id="9810773at2"/>
<reference evidence="1 2" key="1">
    <citation type="submission" date="2018-04" db="EMBL/GenBank/DDBJ databases">
        <title>Genome sequencing of Gemmobacter.</title>
        <authorList>
            <person name="Yi H."/>
            <person name="Baek M.-G."/>
        </authorList>
    </citation>
    <scope>NUCLEOTIDE SEQUENCE [LARGE SCALE GENOMIC DNA]</scope>
    <source>
        <strain evidence="1 2">HYN0069</strain>
    </source>
</reference>
<evidence type="ECO:0000313" key="2">
    <source>
        <dbReference type="Proteomes" id="UP000244496"/>
    </source>
</evidence>
<protein>
    <recommendedName>
        <fullName evidence="3">SH3-like domain-containing protein</fullName>
    </recommendedName>
</protein>
<accession>A0A2S0URL2</accession>
<keyword evidence="2" id="KW-1185">Reference proteome</keyword>
<proteinExistence type="predicted"/>